<comment type="caution">
    <text evidence="1">The sequence shown here is derived from an EMBL/GenBank/DDBJ whole genome shotgun (WGS) entry which is preliminary data.</text>
</comment>
<dbReference type="EMBL" id="NJGV01000006">
    <property type="protein sequence ID" value="OWY35315.1"/>
    <property type="molecule type" value="Genomic_DNA"/>
</dbReference>
<keyword evidence="2" id="KW-1185">Reference proteome</keyword>
<proteinExistence type="predicted"/>
<gene>
    <name evidence="1" type="ORF">CEJ45_08560</name>
</gene>
<dbReference type="AlphaFoldDB" id="A0A225SVR9"/>
<protein>
    <submittedName>
        <fullName evidence="1">Uncharacterized protein</fullName>
    </submittedName>
</protein>
<evidence type="ECO:0000313" key="2">
    <source>
        <dbReference type="Proteomes" id="UP000214747"/>
    </source>
</evidence>
<evidence type="ECO:0000313" key="1">
    <source>
        <dbReference type="EMBL" id="OWY35315.1"/>
    </source>
</evidence>
<organism evidence="1 2">
    <name type="scientific">Herbaspirillum aquaticum</name>
    <dbReference type="NCBI Taxonomy" id="568783"/>
    <lineage>
        <taxon>Bacteria</taxon>
        <taxon>Pseudomonadati</taxon>
        <taxon>Pseudomonadota</taxon>
        <taxon>Betaproteobacteria</taxon>
        <taxon>Burkholderiales</taxon>
        <taxon>Oxalobacteraceae</taxon>
        <taxon>Herbaspirillum</taxon>
    </lineage>
</organism>
<reference evidence="1 2" key="1">
    <citation type="journal article" date="2010" name="Int. J. Syst. Evol. Microbiol.">
        <title>Reclassification of Herbaspirillum putei as a later heterotypic synonym of Herbaspirillum huttiense, with the description of H. huttiense subsp. huttiense subsp. nov. and H. huttiense subsp. putei subsp. nov., comb. nov., and description of Herbaspirillum aquaticum sp. nov.</title>
        <authorList>
            <person name="Dobritsa A.P."/>
            <person name="Reddy M.C."/>
            <person name="Samadpour M."/>
        </authorList>
    </citation>
    <scope>NUCLEOTIDE SEQUENCE [LARGE SCALE GENOMIC DNA]</scope>
    <source>
        <strain evidence="1 2">IEH 4430</strain>
    </source>
</reference>
<sequence length="78" mass="8779">MAKLMVYQFECYDITSDQFIRSRRWATTAAIAMIPGARPLPGFGVEVEEDLVESDIEGMTEIGFNPTAEQGFQRAMKD</sequence>
<dbReference type="RefSeq" id="WP_088754730.1">
    <property type="nucleotide sequence ID" value="NZ_NJGV01000006.1"/>
</dbReference>
<dbReference type="Proteomes" id="UP000214747">
    <property type="component" value="Unassembled WGS sequence"/>
</dbReference>
<name>A0A225SVR9_9BURK</name>
<accession>A0A225SVR9</accession>